<keyword evidence="7" id="KW-1185">Reference proteome</keyword>
<evidence type="ECO:0000256" key="1">
    <source>
        <dbReference type="ARBA" id="ARBA00004613"/>
    </source>
</evidence>
<evidence type="ECO:0000256" key="4">
    <source>
        <dbReference type="SAM" id="SignalP"/>
    </source>
</evidence>
<dbReference type="GO" id="GO:0005576">
    <property type="term" value="C:extracellular region"/>
    <property type="evidence" value="ECO:0007669"/>
    <property type="project" value="UniProtKB-SubCell"/>
</dbReference>
<dbReference type="SMART" id="SM00039">
    <property type="entry name" value="CRF"/>
    <property type="match status" value="1"/>
</dbReference>
<protein>
    <recommendedName>
        <fullName evidence="5">Corticotropin-releasing factor domain-containing protein</fullName>
    </recommendedName>
</protein>
<evidence type="ECO:0000256" key="3">
    <source>
        <dbReference type="ARBA" id="ARBA00022702"/>
    </source>
</evidence>
<proteinExistence type="predicted"/>
<feature type="signal peptide" evidence="4">
    <location>
        <begin position="1"/>
        <end position="18"/>
    </location>
</feature>
<keyword evidence="3" id="KW-0372">Hormone</keyword>
<gene>
    <name evidence="6" type="ORF">PSYICH_LOCUS5418</name>
</gene>
<comment type="subcellular location">
    <subcellularLocation>
        <location evidence="1">Secreted</location>
    </subcellularLocation>
</comment>
<keyword evidence="2" id="KW-0964">Secreted</keyword>
<dbReference type="InterPro" id="IPR000187">
    <property type="entry name" value="CRF"/>
</dbReference>
<feature type="chain" id="PRO_5040369635" description="Corticotropin-releasing factor domain-containing protein" evidence="4">
    <location>
        <begin position="19"/>
        <end position="161"/>
    </location>
</feature>
<name>A0A9P0CRD0_9CUCU</name>
<dbReference type="Pfam" id="PF00473">
    <property type="entry name" value="CRF"/>
    <property type="match status" value="1"/>
</dbReference>
<reference evidence="6" key="1">
    <citation type="submission" date="2022-01" db="EMBL/GenBank/DDBJ databases">
        <authorList>
            <person name="King R."/>
        </authorList>
    </citation>
    <scope>NUCLEOTIDE SEQUENCE</scope>
</reference>
<dbReference type="Proteomes" id="UP001153636">
    <property type="component" value="Chromosome 17"/>
</dbReference>
<feature type="domain" description="Corticotropin-releasing factor" evidence="5">
    <location>
        <begin position="105"/>
        <end position="145"/>
    </location>
</feature>
<dbReference type="AlphaFoldDB" id="A0A9P0CRD0"/>
<evidence type="ECO:0000256" key="2">
    <source>
        <dbReference type="ARBA" id="ARBA00022525"/>
    </source>
</evidence>
<keyword evidence="4" id="KW-0732">Signal</keyword>
<evidence type="ECO:0000313" key="7">
    <source>
        <dbReference type="Proteomes" id="UP001153636"/>
    </source>
</evidence>
<organism evidence="6 7">
    <name type="scientific">Psylliodes chrysocephalus</name>
    <dbReference type="NCBI Taxonomy" id="3402493"/>
    <lineage>
        <taxon>Eukaryota</taxon>
        <taxon>Metazoa</taxon>
        <taxon>Ecdysozoa</taxon>
        <taxon>Arthropoda</taxon>
        <taxon>Hexapoda</taxon>
        <taxon>Insecta</taxon>
        <taxon>Pterygota</taxon>
        <taxon>Neoptera</taxon>
        <taxon>Endopterygota</taxon>
        <taxon>Coleoptera</taxon>
        <taxon>Polyphaga</taxon>
        <taxon>Cucujiformia</taxon>
        <taxon>Chrysomeloidea</taxon>
        <taxon>Chrysomelidae</taxon>
        <taxon>Galerucinae</taxon>
        <taxon>Alticini</taxon>
        <taxon>Psylliodes</taxon>
    </lineage>
</organism>
<evidence type="ECO:0000259" key="5">
    <source>
        <dbReference type="SMART" id="SM00039"/>
    </source>
</evidence>
<accession>A0A9P0CRD0</accession>
<dbReference type="EMBL" id="OV651829">
    <property type="protein sequence ID" value="CAH1104550.1"/>
    <property type="molecule type" value="Genomic_DNA"/>
</dbReference>
<sequence length="161" mass="18131">MRAPLYLVCATLVVGIRSEETSAGGGYFNNRGQLEPINMAVDQETISYLLPKLAAKYRPNSEWAGVTDPRFYLLTEEMESNEFDNQMQHPEIRIKRAGNSRIGEAGGSLSIVNSLDVLRNRLLLEIARKKAKEGATRNRQMLMNLGKRGFFQGARGYYNEV</sequence>
<evidence type="ECO:0000313" key="6">
    <source>
        <dbReference type="EMBL" id="CAH1104550.1"/>
    </source>
</evidence>
<dbReference type="OrthoDB" id="6418774at2759"/>
<dbReference type="GO" id="GO:0005179">
    <property type="term" value="F:hormone activity"/>
    <property type="evidence" value="ECO:0007669"/>
    <property type="project" value="UniProtKB-KW"/>
</dbReference>